<keyword evidence="6" id="KW-1185">Reference proteome</keyword>
<dbReference type="EMBL" id="BAABJP010000015">
    <property type="protein sequence ID" value="GAA5158099.1"/>
    <property type="molecule type" value="Genomic_DNA"/>
</dbReference>
<dbReference type="InterPro" id="IPR036388">
    <property type="entry name" value="WH-like_DNA-bd_sf"/>
</dbReference>
<dbReference type="Pfam" id="PF12802">
    <property type="entry name" value="MarR_2"/>
    <property type="match status" value="1"/>
</dbReference>
<dbReference type="RefSeq" id="WP_345702919.1">
    <property type="nucleotide sequence ID" value="NZ_BAABJP010000015.1"/>
</dbReference>
<dbReference type="PANTHER" id="PTHR33164">
    <property type="entry name" value="TRANSCRIPTIONAL REGULATOR, MARR FAMILY"/>
    <property type="match status" value="1"/>
</dbReference>
<gene>
    <name evidence="5" type="ORF">GCM10023321_37350</name>
</gene>
<organism evidence="5 6">
    <name type="scientific">Pseudonocardia eucalypti</name>
    <dbReference type="NCBI Taxonomy" id="648755"/>
    <lineage>
        <taxon>Bacteria</taxon>
        <taxon>Bacillati</taxon>
        <taxon>Actinomycetota</taxon>
        <taxon>Actinomycetes</taxon>
        <taxon>Pseudonocardiales</taxon>
        <taxon>Pseudonocardiaceae</taxon>
        <taxon>Pseudonocardia</taxon>
    </lineage>
</organism>
<keyword evidence="3" id="KW-0804">Transcription</keyword>
<keyword evidence="2" id="KW-0238">DNA-binding</keyword>
<dbReference type="InterPro" id="IPR039422">
    <property type="entry name" value="MarR/SlyA-like"/>
</dbReference>
<feature type="domain" description="HTH marR-type" evidence="4">
    <location>
        <begin position="10"/>
        <end position="144"/>
    </location>
</feature>
<dbReference type="PANTHER" id="PTHR33164:SF99">
    <property type="entry name" value="MARR FAMILY REGULATORY PROTEIN"/>
    <property type="match status" value="1"/>
</dbReference>
<protein>
    <recommendedName>
        <fullName evidence="4">HTH marR-type domain-containing protein</fullName>
    </recommendedName>
</protein>
<evidence type="ECO:0000259" key="4">
    <source>
        <dbReference type="PROSITE" id="PS50995"/>
    </source>
</evidence>
<dbReference type="Proteomes" id="UP001428817">
    <property type="component" value="Unassembled WGS sequence"/>
</dbReference>
<evidence type="ECO:0000313" key="5">
    <source>
        <dbReference type="EMBL" id="GAA5158099.1"/>
    </source>
</evidence>
<name>A0ABP9Q7U5_9PSEU</name>
<dbReference type="InterPro" id="IPR023187">
    <property type="entry name" value="Tscrpt_reg_MarR-type_CS"/>
</dbReference>
<evidence type="ECO:0000256" key="1">
    <source>
        <dbReference type="ARBA" id="ARBA00023015"/>
    </source>
</evidence>
<dbReference type="InterPro" id="IPR036390">
    <property type="entry name" value="WH_DNA-bd_sf"/>
</dbReference>
<dbReference type="Gene3D" id="1.10.10.10">
    <property type="entry name" value="Winged helix-like DNA-binding domain superfamily/Winged helix DNA-binding domain"/>
    <property type="match status" value="1"/>
</dbReference>
<dbReference type="PROSITE" id="PS50995">
    <property type="entry name" value="HTH_MARR_2"/>
    <property type="match status" value="1"/>
</dbReference>
<proteinExistence type="predicted"/>
<dbReference type="SMART" id="SM00347">
    <property type="entry name" value="HTH_MARR"/>
    <property type="match status" value="1"/>
</dbReference>
<accession>A0ABP9Q7U5</accession>
<evidence type="ECO:0000256" key="2">
    <source>
        <dbReference type="ARBA" id="ARBA00023125"/>
    </source>
</evidence>
<reference evidence="6" key="1">
    <citation type="journal article" date="2019" name="Int. J. Syst. Evol. Microbiol.">
        <title>The Global Catalogue of Microorganisms (GCM) 10K type strain sequencing project: providing services to taxonomists for standard genome sequencing and annotation.</title>
        <authorList>
            <consortium name="The Broad Institute Genomics Platform"/>
            <consortium name="The Broad Institute Genome Sequencing Center for Infectious Disease"/>
            <person name="Wu L."/>
            <person name="Ma J."/>
        </authorList>
    </citation>
    <scope>NUCLEOTIDE SEQUENCE [LARGE SCALE GENOMIC DNA]</scope>
    <source>
        <strain evidence="6">JCM 18303</strain>
    </source>
</reference>
<comment type="caution">
    <text evidence="5">The sequence shown here is derived from an EMBL/GenBank/DDBJ whole genome shotgun (WGS) entry which is preliminary data.</text>
</comment>
<evidence type="ECO:0000256" key="3">
    <source>
        <dbReference type="ARBA" id="ARBA00023163"/>
    </source>
</evidence>
<sequence length="148" mass="16632">MSGADSLTEAPDLGVLAARLLFAIQDELYARLAQEGFDDLYPRHGTVLAYISDDGMRATEIARLSGQHKQVVGTVIDELESLGYVQRHPDPEDRRAKLVCHTDRGRRQKLAGDAIMRDIQRRHSSRLGEDAYRRFLATFADVVTHQRG</sequence>
<dbReference type="InterPro" id="IPR000835">
    <property type="entry name" value="HTH_MarR-typ"/>
</dbReference>
<dbReference type="SUPFAM" id="SSF46785">
    <property type="entry name" value="Winged helix' DNA-binding domain"/>
    <property type="match status" value="1"/>
</dbReference>
<evidence type="ECO:0000313" key="6">
    <source>
        <dbReference type="Proteomes" id="UP001428817"/>
    </source>
</evidence>
<dbReference type="PROSITE" id="PS01117">
    <property type="entry name" value="HTH_MARR_1"/>
    <property type="match status" value="1"/>
</dbReference>
<keyword evidence="1" id="KW-0805">Transcription regulation</keyword>